<reference evidence="2 3" key="1">
    <citation type="submission" date="2019-09" db="EMBL/GenBank/DDBJ databases">
        <title>Characterization of the phylogenetic diversity of two novel species belonging to the genus Bifidobacterium: Bifidobacterium cebidarum sp. nov. and Bifidobacterium leontopitheci sp. nov.</title>
        <authorList>
            <person name="Lugli G.A."/>
            <person name="Duranti S."/>
            <person name="Milani C."/>
            <person name="Turroni F."/>
            <person name="Ventura M."/>
        </authorList>
    </citation>
    <scope>NUCLEOTIDE SEQUENCE [LARGE SCALE GENOMIC DNA]</scope>
    <source>
        <strain evidence="2 3">LMG 31471</strain>
    </source>
</reference>
<comment type="caution">
    <text evidence="2">The sequence shown here is derived from an EMBL/GenBank/DDBJ whole genome shotgun (WGS) entry which is preliminary data.</text>
</comment>
<proteinExistence type="predicted"/>
<dbReference type="RefSeq" id="WP_152233482.1">
    <property type="nucleotide sequence ID" value="NZ_JBHSKZ010000064.1"/>
</dbReference>
<feature type="transmembrane region" description="Helical" evidence="1">
    <location>
        <begin position="92"/>
        <end position="112"/>
    </location>
</feature>
<name>A0A6I1GQ61_9BIFI</name>
<dbReference type="EMBL" id="WBVT01000001">
    <property type="protein sequence ID" value="KAB7791427.1"/>
    <property type="molecule type" value="Genomic_DNA"/>
</dbReference>
<dbReference type="Proteomes" id="UP000441772">
    <property type="component" value="Unassembled WGS sequence"/>
</dbReference>
<accession>A0A6I1GQ61</accession>
<keyword evidence="1" id="KW-0812">Transmembrane</keyword>
<evidence type="ECO:0000313" key="3">
    <source>
        <dbReference type="Proteomes" id="UP000441772"/>
    </source>
</evidence>
<protein>
    <submittedName>
        <fullName evidence="2">Uncharacterized protein</fullName>
    </submittedName>
</protein>
<evidence type="ECO:0000313" key="2">
    <source>
        <dbReference type="EMBL" id="KAB7791427.1"/>
    </source>
</evidence>
<keyword evidence="1" id="KW-0472">Membrane</keyword>
<gene>
    <name evidence="2" type="ORF">F7D09_0102</name>
</gene>
<keyword evidence="1" id="KW-1133">Transmembrane helix</keyword>
<keyword evidence="3" id="KW-1185">Reference proteome</keyword>
<sequence>MMQWIRDRLNVDDRRVHVSKAISLLLYVAYIVTGIIYPDLMKIGGGWLSFALFAMCLALLVFPCHAPVLNGIGFCGMLALEAMRNLIPPLKFIPESFIGYLLMCMCITLAAWGTSFGRKHQAPKPDQEV</sequence>
<organism evidence="2 3">
    <name type="scientific">Bifidobacterium leontopitheci</name>
    <dbReference type="NCBI Taxonomy" id="2650774"/>
    <lineage>
        <taxon>Bacteria</taxon>
        <taxon>Bacillati</taxon>
        <taxon>Actinomycetota</taxon>
        <taxon>Actinomycetes</taxon>
        <taxon>Bifidobacteriales</taxon>
        <taxon>Bifidobacteriaceae</taxon>
        <taxon>Bifidobacterium</taxon>
    </lineage>
</organism>
<feature type="transmembrane region" description="Helical" evidence="1">
    <location>
        <begin position="50"/>
        <end position="80"/>
    </location>
</feature>
<feature type="transmembrane region" description="Helical" evidence="1">
    <location>
        <begin position="21"/>
        <end position="38"/>
    </location>
</feature>
<evidence type="ECO:0000256" key="1">
    <source>
        <dbReference type="SAM" id="Phobius"/>
    </source>
</evidence>
<dbReference type="AlphaFoldDB" id="A0A6I1GQ61"/>